<evidence type="ECO:0000256" key="3">
    <source>
        <dbReference type="ARBA" id="ARBA00023235"/>
    </source>
</evidence>
<dbReference type="GO" id="GO:0000455">
    <property type="term" value="P:enzyme-directed rRNA pseudouridine synthesis"/>
    <property type="evidence" value="ECO:0007669"/>
    <property type="project" value="UniProtKB-ARBA"/>
</dbReference>
<comment type="catalytic activity">
    <reaction evidence="4">
        <text>uridine(1911/1915/1917) in 23S rRNA = pseudouridine(1911/1915/1917) in 23S rRNA</text>
        <dbReference type="Rhea" id="RHEA:42524"/>
        <dbReference type="Rhea" id="RHEA-COMP:10097"/>
        <dbReference type="Rhea" id="RHEA-COMP:10098"/>
        <dbReference type="ChEBI" id="CHEBI:65314"/>
        <dbReference type="ChEBI" id="CHEBI:65315"/>
        <dbReference type="EC" id="5.4.99.23"/>
    </reaction>
</comment>
<comment type="catalytic activity">
    <reaction evidence="8">
        <text>a uridine in RNA = a pseudouridine in RNA</text>
        <dbReference type="Rhea" id="RHEA:48348"/>
        <dbReference type="Rhea" id="RHEA-COMP:12068"/>
        <dbReference type="Rhea" id="RHEA-COMP:12069"/>
        <dbReference type="ChEBI" id="CHEBI:65314"/>
        <dbReference type="ChEBI" id="CHEBI:65315"/>
    </reaction>
</comment>
<dbReference type="PROSITE" id="PS50889">
    <property type="entry name" value="S4"/>
    <property type="match status" value="1"/>
</dbReference>
<dbReference type="PROSITE" id="PS01129">
    <property type="entry name" value="PSI_RLU"/>
    <property type="match status" value="1"/>
</dbReference>
<dbReference type="NCBIfam" id="NF008385">
    <property type="entry name" value="PRK11180.1"/>
    <property type="match status" value="1"/>
</dbReference>
<dbReference type="CDD" id="cd00165">
    <property type="entry name" value="S4"/>
    <property type="match status" value="1"/>
</dbReference>
<dbReference type="EC" id="5.4.99.-" evidence="8"/>
<dbReference type="GO" id="GO:0160140">
    <property type="term" value="F:23S rRNA pseudouridine(1911/1915/1917) synthase activity"/>
    <property type="evidence" value="ECO:0007669"/>
    <property type="project" value="UniProtKB-EC"/>
</dbReference>
<dbReference type="InterPro" id="IPR006145">
    <property type="entry name" value="PsdUridine_synth_RsuA/RluA"/>
</dbReference>
<dbReference type="InterPro" id="IPR006224">
    <property type="entry name" value="PsdUridine_synth_RluA-like_CS"/>
</dbReference>
<keyword evidence="2 7" id="KW-0694">RNA-binding</keyword>
<dbReference type="RefSeq" id="WP_007019172.1">
    <property type="nucleotide sequence ID" value="NZ_CH724121.1"/>
</dbReference>
<dbReference type="OrthoDB" id="9807829at2"/>
<keyword evidence="3 8" id="KW-0413">Isomerase</keyword>
<evidence type="ECO:0000256" key="1">
    <source>
        <dbReference type="ARBA" id="ARBA00010876"/>
    </source>
</evidence>
<dbReference type="EMBL" id="AAQH01000016">
    <property type="protein sequence ID" value="EAT11561.1"/>
    <property type="molecule type" value="Genomic_DNA"/>
</dbReference>
<evidence type="ECO:0000256" key="7">
    <source>
        <dbReference type="PROSITE-ProRule" id="PRU00182"/>
    </source>
</evidence>
<comment type="function">
    <text evidence="5">Responsible for synthesis of pseudouridine from uracil at positions 1911, 1915 and 1917 in 23S ribosomal RNA.</text>
</comment>
<evidence type="ECO:0000256" key="4">
    <source>
        <dbReference type="ARBA" id="ARBA00036882"/>
    </source>
</evidence>
<dbReference type="FunFam" id="3.30.2350.10:FF:000006">
    <property type="entry name" value="Pseudouridine synthase"/>
    <property type="match status" value="1"/>
</dbReference>
<evidence type="ECO:0000259" key="9">
    <source>
        <dbReference type="SMART" id="SM00363"/>
    </source>
</evidence>
<dbReference type="Proteomes" id="UP000004263">
    <property type="component" value="Unassembled WGS sequence"/>
</dbReference>
<sequence length="322" mass="36344">MPEHINETVVVPNELGNRRLDQIAAQLFPDYSRARLQSWIKDGELKIDGAVRKPKDKLIGGETLTLDVTLQAEGEWIAEDIDFPIVYEDEHIIVIDKPADLVVHPAAGNLTGTLLNGLLHHCPSLETIPRAGIVHRLDKDTTGLMVVAKTLQAQNHLVEQLQSRQMGREYEAVIQGKMTGGGKISEPIARHSKDRTKMAVHPTGKEAITHYRVVKQYPAHTHIRVKLETGRTHQIRVHMAHMQHPLVGDATYGGKVRFPKGLSQELREVLREFPRQALHAVKLELHHPATNELMSWQVSLPDDFEELLEELNYDAEQYHDGI</sequence>
<feature type="active site" evidence="6">
    <location>
        <position position="138"/>
    </location>
</feature>
<dbReference type="SUPFAM" id="SSF55174">
    <property type="entry name" value="Alpha-L RNA-binding motif"/>
    <property type="match status" value="1"/>
</dbReference>
<evidence type="ECO:0000313" key="10">
    <source>
        <dbReference type="EMBL" id="EAT11561.1"/>
    </source>
</evidence>
<dbReference type="Gene3D" id="3.30.2350.10">
    <property type="entry name" value="Pseudouridine synthase"/>
    <property type="match status" value="1"/>
</dbReference>
<accession>Q1N002</accession>
<evidence type="ECO:0000256" key="8">
    <source>
        <dbReference type="RuleBase" id="RU362028"/>
    </source>
</evidence>
<dbReference type="InterPro" id="IPR020103">
    <property type="entry name" value="PsdUridine_synth_cat_dom_sf"/>
</dbReference>
<organism evidence="10 11">
    <name type="scientific">Bermanella marisrubri</name>
    <dbReference type="NCBI Taxonomy" id="207949"/>
    <lineage>
        <taxon>Bacteria</taxon>
        <taxon>Pseudomonadati</taxon>
        <taxon>Pseudomonadota</taxon>
        <taxon>Gammaproteobacteria</taxon>
        <taxon>Oceanospirillales</taxon>
        <taxon>Oceanospirillaceae</taxon>
        <taxon>Bermanella</taxon>
    </lineage>
</organism>
<feature type="domain" description="RNA-binding S4" evidence="9">
    <location>
        <begin position="18"/>
        <end position="75"/>
    </location>
</feature>
<evidence type="ECO:0000256" key="2">
    <source>
        <dbReference type="ARBA" id="ARBA00022884"/>
    </source>
</evidence>
<evidence type="ECO:0000256" key="5">
    <source>
        <dbReference type="ARBA" id="ARBA00056072"/>
    </source>
</evidence>
<dbReference type="GO" id="GO:0003723">
    <property type="term" value="F:RNA binding"/>
    <property type="evidence" value="ECO:0007669"/>
    <property type="project" value="UniProtKB-KW"/>
</dbReference>
<gene>
    <name evidence="10" type="ORF">RED65_02784</name>
</gene>
<comment type="similarity">
    <text evidence="1 8">Belongs to the pseudouridine synthase RluA family.</text>
</comment>
<dbReference type="InterPro" id="IPR006225">
    <property type="entry name" value="PsdUridine_synth_RluC/D"/>
</dbReference>
<dbReference type="HOGENOM" id="CLU_016902_4_0_6"/>
<dbReference type="STRING" id="207949.RED65_02784"/>
<dbReference type="Pfam" id="PF00849">
    <property type="entry name" value="PseudoU_synth_2"/>
    <property type="match status" value="1"/>
</dbReference>
<name>Q1N002_9GAMM</name>
<dbReference type="InterPro" id="IPR002942">
    <property type="entry name" value="S4_RNA-bd"/>
</dbReference>
<dbReference type="PANTHER" id="PTHR21600">
    <property type="entry name" value="MITOCHONDRIAL RNA PSEUDOURIDINE SYNTHASE"/>
    <property type="match status" value="1"/>
</dbReference>
<dbReference type="SUPFAM" id="SSF55120">
    <property type="entry name" value="Pseudouridine synthase"/>
    <property type="match status" value="1"/>
</dbReference>
<dbReference type="InterPro" id="IPR050188">
    <property type="entry name" value="RluA_PseudoU_synthase"/>
</dbReference>
<dbReference type="InterPro" id="IPR036986">
    <property type="entry name" value="S4_RNA-bd_sf"/>
</dbReference>
<dbReference type="SMART" id="SM00363">
    <property type="entry name" value="S4"/>
    <property type="match status" value="1"/>
</dbReference>
<dbReference type="NCBIfam" id="TIGR00005">
    <property type="entry name" value="rluA_subfam"/>
    <property type="match status" value="1"/>
</dbReference>
<proteinExistence type="inferred from homology"/>
<dbReference type="AlphaFoldDB" id="Q1N002"/>
<reference evidence="10 11" key="1">
    <citation type="submission" date="2006-03" db="EMBL/GenBank/DDBJ databases">
        <authorList>
            <person name="Pinhassi J."/>
            <person name="Pedros-Alio C."/>
            <person name="Ferriera S."/>
            <person name="Johnson J."/>
            <person name="Kravitz S."/>
            <person name="Halpern A."/>
            <person name="Remington K."/>
            <person name="Beeson K."/>
            <person name="Tran B."/>
            <person name="Rogers Y.-H."/>
            <person name="Friedman R."/>
            <person name="Venter J.C."/>
        </authorList>
    </citation>
    <scope>NUCLEOTIDE SEQUENCE [LARGE SCALE GENOMIC DNA]</scope>
    <source>
        <strain evidence="10 11">RED65</strain>
    </source>
</reference>
<dbReference type="PANTHER" id="PTHR21600:SF44">
    <property type="entry name" value="RIBOSOMAL LARGE SUBUNIT PSEUDOURIDINE SYNTHASE D"/>
    <property type="match status" value="1"/>
</dbReference>
<protein>
    <recommendedName>
        <fullName evidence="8">Pseudouridine synthase</fullName>
        <ecNumber evidence="8">5.4.99.-</ecNumber>
    </recommendedName>
</protein>
<keyword evidence="11" id="KW-1185">Reference proteome</keyword>
<evidence type="ECO:0000256" key="6">
    <source>
        <dbReference type="PIRSR" id="PIRSR606225-1"/>
    </source>
</evidence>
<comment type="caution">
    <text evidence="10">The sequence shown here is derived from an EMBL/GenBank/DDBJ whole genome shotgun (WGS) entry which is preliminary data.</text>
</comment>
<dbReference type="Pfam" id="PF01479">
    <property type="entry name" value="S4"/>
    <property type="match status" value="1"/>
</dbReference>
<dbReference type="CDD" id="cd02869">
    <property type="entry name" value="PseudoU_synth_RluA_like"/>
    <property type="match status" value="1"/>
</dbReference>
<dbReference type="Gene3D" id="3.10.290.10">
    <property type="entry name" value="RNA-binding S4 domain"/>
    <property type="match status" value="1"/>
</dbReference>
<evidence type="ECO:0000313" key="11">
    <source>
        <dbReference type="Proteomes" id="UP000004263"/>
    </source>
</evidence>